<dbReference type="Pfam" id="PF00332">
    <property type="entry name" value="Glyco_hydro_17"/>
    <property type="match status" value="1"/>
</dbReference>
<dbReference type="Gene3D" id="3.20.20.80">
    <property type="entry name" value="Glycosidases"/>
    <property type="match status" value="1"/>
</dbReference>
<evidence type="ECO:0000256" key="2">
    <source>
        <dbReference type="ARBA" id="ARBA00008773"/>
    </source>
</evidence>
<evidence type="ECO:0000256" key="1">
    <source>
        <dbReference type="ARBA" id="ARBA00000382"/>
    </source>
</evidence>
<dbReference type="AlphaFoldDB" id="D7KPI9"/>
<evidence type="ECO:0000256" key="6">
    <source>
        <dbReference type="RuleBase" id="RU004335"/>
    </source>
</evidence>
<reference evidence="8" key="1">
    <citation type="journal article" date="2011" name="Nat. Genet.">
        <title>The Arabidopsis lyrata genome sequence and the basis of rapid genome size change.</title>
        <authorList>
            <person name="Hu T.T."/>
            <person name="Pattyn P."/>
            <person name="Bakker E.G."/>
            <person name="Cao J."/>
            <person name="Cheng J.-F."/>
            <person name="Clark R.M."/>
            <person name="Fahlgren N."/>
            <person name="Fawcett J.A."/>
            <person name="Grimwood J."/>
            <person name="Gundlach H."/>
            <person name="Haberer G."/>
            <person name="Hollister J.D."/>
            <person name="Ossowski S."/>
            <person name="Ottilar R.P."/>
            <person name="Salamov A.A."/>
            <person name="Schneeberger K."/>
            <person name="Spannagl M."/>
            <person name="Wang X."/>
            <person name="Yang L."/>
            <person name="Nasrallah M.E."/>
            <person name="Bergelson J."/>
            <person name="Carrington J.C."/>
            <person name="Gaut B.S."/>
            <person name="Schmutz J."/>
            <person name="Mayer K.F.X."/>
            <person name="Van de Peer Y."/>
            <person name="Grigoriev I.V."/>
            <person name="Nordborg M."/>
            <person name="Weigel D."/>
            <person name="Guo Y.-L."/>
        </authorList>
    </citation>
    <scope>NUCLEOTIDE SEQUENCE [LARGE SCALE GENOMIC DNA]</scope>
    <source>
        <strain evidence="8">cv. MN47</strain>
    </source>
</reference>
<dbReference type="Proteomes" id="UP000008694">
    <property type="component" value="Unassembled WGS sequence"/>
</dbReference>
<dbReference type="eggNOG" id="ENOG502QTAD">
    <property type="taxonomic scope" value="Eukaryota"/>
</dbReference>
<dbReference type="InterPro" id="IPR000490">
    <property type="entry name" value="Glyco_hydro_17"/>
</dbReference>
<comment type="catalytic activity">
    <reaction evidence="1">
        <text>Hydrolysis of (1-&gt;3)-beta-D-glucosidic linkages in (1-&gt;3)-beta-D-glucans.</text>
        <dbReference type="EC" id="3.2.1.39"/>
    </reaction>
</comment>
<dbReference type="PANTHER" id="PTHR32227">
    <property type="entry name" value="GLUCAN ENDO-1,3-BETA-GLUCOSIDASE BG1-RELATED-RELATED"/>
    <property type="match status" value="1"/>
</dbReference>
<accession>D7KPI9</accession>
<dbReference type="EC" id="3.2.1.39" evidence="3"/>
<evidence type="ECO:0000313" key="8">
    <source>
        <dbReference type="Proteomes" id="UP000008694"/>
    </source>
</evidence>
<dbReference type="EMBL" id="GL348713">
    <property type="protein sequence ID" value="EFH66872.1"/>
    <property type="molecule type" value="Genomic_DNA"/>
</dbReference>
<organism evidence="8">
    <name type="scientific">Arabidopsis lyrata subsp. lyrata</name>
    <name type="common">Lyre-leaved rock-cress</name>
    <dbReference type="NCBI Taxonomy" id="81972"/>
    <lineage>
        <taxon>Eukaryota</taxon>
        <taxon>Viridiplantae</taxon>
        <taxon>Streptophyta</taxon>
        <taxon>Embryophyta</taxon>
        <taxon>Tracheophyta</taxon>
        <taxon>Spermatophyta</taxon>
        <taxon>Magnoliopsida</taxon>
        <taxon>eudicotyledons</taxon>
        <taxon>Gunneridae</taxon>
        <taxon>Pentapetalae</taxon>
        <taxon>rosids</taxon>
        <taxon>malvids</taxon>
        <taxon>Brassicales</taxon>
        <taxon>Brassicaceae</taxon>
        <taxon>Camelineae</taxon>
        <taxon>Arabidopsis</taxon>
    </lineage>
</organism>
<evidence type="ECO:0000313" key="7">
    <source>
        <dbReference type="EMBL" id="EFH66872.1"/>
    </source>
</evidence>
<evidence type="ECO:0000256" key="4">
    <source>
        <dbReference type="ARBA" id="ARBA00022801"/>
    </source>
</evidence>
<protein>
    <recommendedName>
        <fullName evidence="3">glucan endo-1,3-beta-D-glucosidase</fullName>
        <ecNumber evidence="3">3.2.1.39</ecNumber>
    </recommendedName>
</protein>
<feature type="non-terminal residue" evidence="7">
    <location>
        <position position="1"/>
    </location>
</feature>
<dbReference type="GO" id="GO:0042973">
    <property type="term" value="F:glucan endo-1,3-beta-D-glucosidase activity"/>
    <property type="evidence" value="ECO:0007669"/>
    <property type="project" value="UniProtKB-EC"/>
</dbReference>
<sequence>NLPPPTQVANFIKTQTSIDSVKIFDVNPDILRAFAGTGISVVVTVPNGDIPALTNGRQARRWVSANILPFHPQTKIKYISVGNEILLTGDNNMINNLLPAMRNLNNALVRAGIFLF</sequence>
<evidence type="ECO:0000256" key="5">
    <source>
        <dbReference type="ARBA" id="ARBA00023295"/>
    </source>
</evidence>
<dbReference type="STRING" id="81972.D7KPI9"/>
<keyword evidence="8" id="KW-1185">Reference proteome</keyword>
<dbReference type="SUPFAM" id="SSF51445">
    <property type="entry name" value="(Trans)glycosidases"/>
    <property type="match status" value="1"/>
</dbReference>
<proteinExistence type="inferred from homology"/>
<evidence type="ECO:0000256" key="3">
    <source>
        <dbReference type="ARBA" id="ARBA00012780"/>
    </source>
</evidence>
<dbReference type="Gramene" id="Al_scaffold_0001_2551">
    <property type="protein sequence ID" value="Al_scaffold_0001_2551"/>
    <property type="gene ID" value="Al_scaffold_0001_2551"/>
</dbReference>
<dbReference type="HOGENOM" id="CLU_2103086_0_0_1"/>
<name>D7KPI9_ARALL</name>
<dbReference type="InterPro" id="IPR044965">
    <property type="entry name" value="Glyco_hydro_17_plant"/>
</dbReference>
<gene>
    <name evidence="7" type="ORF">ARALYDRAFT_680228</name>
</gene>
<dbReference type="GO" id="GO:0005975">
    <property type="term" value="P:carbohydrate metabolic process"/>
    <property type="evidence" value="ECO:0007669"/>
    <property type="project" value="InterPro"/>
</dbReference>
<dbReference type="InterPro" id="IPR017853">
    <property type="entry name" value="GH"/>
</dbReference>
<comment type="similarity">
    <text evidence="2 6">Belongs to the glycosyl hydrolase 17 family.</text>
</comment>
<keyword evidence="5" id="KW-0326">Glycosidase</keyword>
<keyword evidence="4" id="KW-0378">Hydrolase</keyword>